<organism evidence="7 8">
    <name type="scientific">Dichanthelium oligosanthes</name>
    <dbReference type="NCBI Taxonomy" id="888268"/>
    <lineage>
        <taxon>Eukaryota</taxon>
        <taxon>Viridiplantae</taxon>
        <taxon>Streptophyta</taxon>
        <taxon>Embryophyta</taxon>
        <taxon>Tracheophyta</taxon>
        <taxon>Spermatophyta</taxon>
        <taxon>Magnoliopsida</taxon>
        <taxon>Liliopsida</taxon>
        <taxon>Poales</taxon>
        <taxon>Poaceae</taxon>
        <taxon>PACMAD clade</taxon>
        <taxon>Panicoideae</taxon>
        <taxon>Panicodae</taxon>
        <taxon>Paniceae</taxon>
        <taxon>Dichantheliinae</taxon>
        <taxon>Dichanthelium</taxon>
    </lineage>
</organism>
<dbReference type="GO" id="GO:0005634">
    <property type="term" value="C:nucleus"/>
    <property type="evidence" value="ECO:0007669"/>
    <property type="project" value="UniProtKB-SubCell"/>
</dbReference>
<dbReference type="GO" id="GO:0003677">
    <property type="term" value="F:DNA binding"/>
    <property type="evidence" value="ECO:0007669"/>
    <property type="project" value="UniProtKB-KW"/>
</dbReference>
<sequence length="232" mass="25034">MAAALLQLAHGSAIHAIHSHGDTHTHIRNTSMACLVPTRRRRAGPLRAVPRRVRAPARSVGAAEFRSHRLKVRRWVGTFATEEEARAAYDAFEKEFLSSPRCGLPASERHGNASGVRRALHPPDEKRQIVLALTTTRILQSAAAMQASVSSAPCISSGAMEVAVSSAPWISFLTSTSAPPTPMSLHSLWANELADEEDFLGLADLAHLPLPSSDANMDFDPVDSSLFDNGFL</sequence>
<dbReference type="AlphaFoldDB" id="A0A1E5W084"/>
<evidence type="ECO:0000259" key="6">
    <source>
        <dbReference type="PROSITE" id="PS51032"/>
    </source>
</evidence>
<dbReference type="EMBL" id="LWDX02024892">
    <property type="protein sequence ID" value="OEL30765.1"/>
    <property type="molecule type" value="Genomic_DNA"/>
</dbReference>
<dbReference type="Proteomes" id="UP000095767">
    <property type="component" value="Unassembled WGS sequence"/>
</dbReference>
<comment type="subcellular location">
    <subcellularLocation>
        <location evidence="1">Nucleus</location>
    </subcellularLocation>
</comment>
<proteinExistence type="predicted"/>
<reference evidence="7 8" key="1">
    <citation type="submission" date="2016-09" db="EMBL/GenBank/DDBJ databases">
        <title>The draft genome of Dichanthelium oligosanthes: A C3 panicoid grass species.</title>
        <authorList>
            <person name="Studer A.J."/>
            <person name="Schnable J.C."/>
            <person name="Brutnell T.P."/>
        </authorList>
    </citation>
    <scope>NUCLEOTIDE SEQUENCE [LARGE SCALE GENOMIC DNA]</scope>
    <source>
        <strain evidence="8">cv. Kellogg 1175</strain>
        <tissue evidence="7">Leaf</tissue>
    </source>
</reference>
<evidence type="ECO:0000313" key="8">
    <source>
        <dbReference type="Proteomes" id="UP000095767"/>
    </source>
</evidence>
<keyword evidence="5" id="KW-0539">Nucleus</keyword>
<evidence type="ECO:0000313" key="7">
    <source>
        <dbReference type="EMBL" id="OEL30765.1"/>
    </source>
</evidence>
<keyword evidence="8" id="KW-1185">Reference proteome</keyword>
<gene>
    <name evidence="7" type="ORF">BAE44_0008217</name>
</gene>
<keyword evidence="2" id="KW-0805">Transcription regulation</keyword>
<feature type="domain" description="AP2/ERF" evidence="6">
    <location>
        <begin position="45"/>
        <end position="107"/>
    </location>
</feature>
<dbReference type="OrthoDB" id="681918at2759"/>
<dbReference type="PROSITE" id="PS51032">
    <property type="entry name" value="AP2_ERF"/>
    <property type="match status" value="1"/>
</dbReference>
<keyword evidence="3" id="KW-0238">DNA-binding</keyword>
<evidence type="ECO:0000256" key="2">
    <source>
        <dbReference type="ARBA" id="ARBA00023015"/>
    </source>
</evidence>
<keyword evidence="4" id="KW-0804">Transcription</keyword>
<name>A0A1E5W084_9POAL</name>
<protein>
    <recommendedName>
        <fullName evidence="6">AP2/ERF domain-containing protein</fullName>
    </recommendedName>
</protein>
<accession>A0A1E5W084</accession>
<evidence type="ECO:0000256" key="3">
    <source>
        <dbReference type="ARBA" id="ARBA00023125"/>
    </source>
</evidence>
<evidence type="ECO:0000256" key="5">
    <source>
        <dbReference type="ARBA" id="ARBA00023242"/>
    </source>
</evidence>
<dbReference type="GO" id="GO:0003700">
    <property type="term" value="F:DNA-binding transcription factor activity"/>
    <property type="evidence" value="ECO:0007669"/>
    <property type="project" value="InterPro"/>
</dbReference>
<dbReference type="InterPro" id="IPR001471">
    <property type="entry name" value="AP2/ERF_dom"/>
</dbReference>
<evidence type="ECO:0000256" key="1">
    <source>
        <dbReference type="ARBA" id="ARBA00004123"/>
    </source>
</evidence>
<evidence type="ECO:0000256" key="4">
    <source>
        <dbReference type="ARBA" id="ARBA00023163"/>
    </source>
</evidence>
<dbReference type="InterPro" id="IPR016177">
    <property type="entry name" value="DNA-bd_dom_sf"/>
</dbReference>
<dbReference type="SUPFAM" id="SSF54171">
    <property type="entry name" value="DNA-binding domain"/>
    <property type="match status" value="1"/>
</dbReference>
<comment type="caution">
    <text evidence="7">The sequence shown here is derived from an EMBL/GenBank/DDBJ whole genome shotgun (WGS) entry which is preliminary data.</text>
</comment>